<accession>A0ACD3ZPN1</accession>
<protein>
    <submittedName>
        <fullName evidence="1">Uncharacterized protein</fullName>
    </submittedName>
</protein>
<evidence type="ECO:0000313" key="1">
    <source>
        <dbReference type="EMBL" id="UPL03186.1"/>
    </source>
</evidence>
<dbReference type="EMBL" id="CP090040">
    <property type="protein sequence ID" value="UPL03186.1"/>
    <property type="molecule type" value="Genomic_DNA"/>
</dbReference>
<reference evidence="1" key="1">
    <citation type="submission" date="2021-11" db="EMBL/GenBank/DDBJ databases">
        <title>Fusarium solani-melongenae Genome sequencing and assembly.</title>
        <authorList>
            <person name="Xie S."/>
            <person name="Huang L."/>
            <person name="Zhang X."/>
        </authorList>
    </citation>
    <scope>NUCLEOTIDE SEQUENCE</scope>
    <source>
        <strain evidence="1">CRI 24-3</strain>
    </source>
</reference>
<gene>
    <name evidence="1" type="ORF">LCI18_014120</name>
</gene>
<sequence length="276" mass="29450">MKILVLALAWLGGINAATANSQSEDAKLTQESYSVQCFTYLSTYLAPVRSRVQPPIPTFEKDDGRNAQTTFYTSMIHVGELDESPTLNGHVGDEVASGTFEPLNANTPPIPSALETSRRNLGNKKGAEMVSGTYRSFFTDTPHAGPNSDSHDGPDITSGTYGPLPTDRRASSTMGIDDSTSDNPGEAEIASGTYGPFYTDTPVLPTFVTTYDSTSTDQKGPDVASGTYSPFYRDTPTLRRTKSTGDGTSATMTVDKSRNLDATDTPFNAANQPSGQ</sequence>
<proteinExistence type="predicted"/>
<keyword evidence="2" id="KW-1185">Reference proteome</keyword>
<organism evidence="1 2">
    <name type="scientific">Fusarium solani subsp. cucurbitae</name>
    <name type="common">Neocosmosporum cucurbitae</name>
    <dbReference type="NCBI Taxonomy" id="2747967"/>
    <lineage>
        <taxon>Eukaryota</taxon>
        <taxon>Fungi</taxon>
        <taxon>Dikarya</taxon>
        <taxon>Ascomycota</taxon>
        <taxon>Pezizomycotina</taxon>
        <taxon>Sordariomycetes</taxon>
        <taxon>Hypocreomycetidae</taxon>
        <taxon>Hypocreales</taxon>
        <taxon>Nectriaceae</taxon>
        <taxon>Fusarium</taxon>
        <taxon>Fusarium solani species complex</taxon>
    </lineage>
</organism>
<name>A0ACD3ZPN1_FUSSC</name>
<dbReference type="Proteomes" id="UP000830768">
    <property type="component" value="Chromosome 12"/>
</dbReference>
<evidence type="ECO:0000313" key="2">
    <source>
        <dbReference type="Proteomes" id="UP000830768"/>
    </source>
</evidence>